<dbReference type="EnsemblPlants" id="Pp3c11_13630V3.2">
    <property type="protein sequence ID" value="PAC:32958743.CDS.1"/>
    <property type="gene ID" value="Pp3c11_13630"/>
</dbReference>
<evidence type="ECO:0000313" key="7">
    <source>
        <dbReference type="EMBL" id="PNR45219.1"/>
    </source>
</evidence>
<evidence type="ECO:0000256" key="5">
    <source>
        <dbReference type="ARBA" id="ARBA00022729"/>
    </source>
</evidence>
<keyword evidence="5 6" id="KW-0732">Signal</keyword>
<evidence type="ECO:0000313" key="9">
    <source>
        <dbReference type="Proteomes" id="UP000006727"/>
    </source>
</evidence>
<dbReference type="PANTHER" id="PTHR31232:SF18">
    <property type="entry name" value="S-PROTEIN HOMOLOG"/>
    <property type="match status" value="1"/>
</dbReference>
<keyword evidence="4 6" id="KW-0964">Secreted</keyword>
<feature type="signal peptide" evidence="6">
    <location>
        <begin position="1"/>
        <end position="27"/>
    </location>
</feature>
<evidence type="ECO:0000256" key="3">
    <source>
        <dbReference type="ARBA" id="ARBA00022471"/>
    </source>
</evidence>
<accession>A9RII9</accession>
<feature type="chain" id="PRO_5014297833" description="S-protein homolog" evidence="6">
    <location>
        <begin position="28"/>
        <end position="157"/>
    </location>
</feature>
<dbReference type="GO" id="GO:0060320">
    <property type="term" value="P:rejection of self pollen"/>
    <property type="evidence" value="ECO:0007669"/>
    <property type="project" value="UniProtKB-KW"/>
</dbReference>
<comment type="subcellular location">
    <subcellularLocation>
        <location evidence="1 6">Secreted</location>
    </subcellularLocation>
</comment>
<dbReference type="Gramene" id="Pp3c11_13630V3.1">
    <property type="protein sequence ID" value="PAC:32958742.CDS.1"/>
    <property type="gene ID" value="Pp3c11_13630"/>
</dbReference>
<protein>
    <recommendedName>
        <fullName evidence="6">S-protein homolog</fullName>
    </recommendedName>
</protein>
<organism evidence="7">
    <name type="scientific">Physcomitrium patens</name>
    <name type="common">Spreading-leaved earth moss</name>
    <name type="synonym">Physcomitrella patens</name>
    <dbReference type="NCBI Taxonomy" id="3218"/>
    <lineage>
        <taxon>Eukaryota</taxon>
        <taxon>Viridiplantae</taxon>
        <taxon>Streptophyta</taxon>
        <taxon>Embryophyta</taxon>
        <taxon>Bryophyta</taxon>
        <taxon>Bryophytina</taxon>
        <taxon>Bryopsida</taxon>
        <taxon>Funariidae</taxon>
        <taxon>Funariales</taxon>
        <taxon>Funariaceae</taxon>
        <taxon>Physcomitrium</taxon>
    </lineage>
</organism>
<gene>
    <name evidence="8" type="primary">LOC112288952</name>
    <name evidence="7" type="ORF">PHYPA_014990</name>
</gene>
<evidence type="ECO:0000256" key="1">
    <source>
        <dbReference type="ARBA" id="ARBA00004613"/>
    </source>
</evidence>
<sequence length="157" mass="17877">MGKPSAMGVCLCVLLHILMAMLSCTTAEGVMHEHMSVNIVNNAGGELWMHCMSKDDDLGEKWLRRPGQTWSWGFKSNFWGTTLFWCYFRKVGPGAARSSSFAQTFDVWSDVGFWGEHRRPCKNCVWDVRPDGFYRAKRDGTPEDGVFQLLYRWAPAG</sequence>
<dbReference type="EMBL" id="ABEU02000011">
    <property type="protein sequence ID" value="PNR45219.1"/>
    <property type="molecule type" value="Genomic_DNA"/>
</dbReference>
<dbReference type="Pfam" id="PF05938">
    <property type="entry name" value="Self-incomp_S1"/>
    <property type="match status" value="1"/>
</dbReference>
<dbReference type="GO" id="GO:0005576">
    <property type="term" value="C:extracellular region"/>
    <property type="evidence" value="ECO:0007669"/>
    <property type="project" value="UniProtKB-SubCell"/>
</dbReference>
<comment type="similarity">
    <text evidence="2 6">Belongs to the plant self-incompatibility (S1) protein family.</text>
</comment>
<keyword evidence="9" id="KW-1185">Reference proteome</keyword>
<dbReference type="RefSeq" id="XP_024389506.1">
    <property type="nucleotide sequence ID" value="XM_024533738.2"/>
</dbReference>
<proteinExistence type="inferred from homology"/>
<dbReference type="Proteomes" id="UP000006727">
    <property type="component" value="Chromosome 11"/>
</dbReference>
<dbReference type="GeneID" id="112288952"/>
<evidence type="ECO:0000256" key="2">
    <source>
        <dbReference type="ARBA" id="ARBA00005581"/>
    </source>
</evidence>
<evidence type="ECO:0000256" key="4">
    <source>
        <dbReference type="ARBA" id="ARBA00022525"/>
    </source>
</evidence>
<evidence type="ECO:0000256" key="6">
    <source>
        <dbReference type="RuleBase" id="RU367044"/>
    </source>
</evidence>
<dbReference type="PaxDb" id="3218-PP1S11_172V6.1"/>
<keyword evidence="3 6" id="KW-0713">Self-incompatibility</keyword>
<dbReference type="PANTHER" id="PTHR31232">
    <property type="match status" value="1"/>
</dbReference>
<name>A9RII9_PHYPA</name>
<reference evidence="8" key="3">
    <citation type="submission" date="2020-12" db="UniProtKB">
        <authorList>
            <consortium name="EnsemblPlants"/>
        </authorList>
    </citation>
    <scope>IDENTIFICATION</scope>
</reference>
<dbReference type="PROSITE" id="PS51257">
    <property type="entry name" value="PROKAR_LIPOPROTEIN"/>
    <property type="match status" value="1"/>
</dbReference>
<dbReference type="OrthoDB" id="1938697at2759"/>
<dbReference type="AlphaFoldDB" id="A9RII9"/>
<dbReference type="Gramene" id="Pp3c11_13630V3.2">
    <property type="protein sequence ID" value="PAC:32958743.CDS.1"/>
    <property type="gene ID" value="Pp3c11_13630"/>
</dbReference>
<dbReference type="EnsemblPlants" id="Pp3c11_13630V3.1">
    <property type="protein sequence ID" value="PAC:32958742.CDS.1"/>
    <property type="gene ID" value="Pp3c11_13630"/>
</dbReference>
<dbReference type="HOGENOM" id="CLU_1590660_0_0_1"/>
<reference evidence="7 9" key="2">
    <citation type="journal article" date="2018" name="Plant J.">
        <title>The Physcomitrella patens chromosome-scale assembly reveals moss genome structure and evolution.</title>
        <authorList>
            <person name="Lang D."/>
            <person name="Ullrich K.K."/>
            <person name="Murat F."/>
            <person name="Fuchs J."/>
            <person name="Jenkins J."/>
            <person name="Haas F.B."/>
            <person name="Piednoel M."/>
            <person name="Gundlach H."/>
            <person name="Van Bel M."/>
            <person name="Meyberg R."/>
            <person name="Vives C."/>
            <person name="Morata J."/>
            <person name="Symeonidi A."/>
            <person name="Hiss M."/>
            <person name="Muchero W."/>
            <person name="Kamisugi Y."/>
            <person name="Saleh O."/>
            <person name="Blanc G."/>
            <person name="Decker E.L."/>
            <person name="van Gessel N."/>
            <person name="Grimwood J."/>
            <person name="Hayes R.D."/>
            <person name="Graham S.W."/>
            <person name="Gunter L.E."/>
            <person name="McDaniel S.F."/>
            <person name="Hoernstein S.N.W."/>
            <person name="Larsson A."/>
            <person name="Li F.W."/>
            <person name="Perroud P.F."/>
            <person name="Phillips J."/>
            <person name="Ranjan P."/>
            <person name="Rokshar D.S."/>
            <person name="Rothfels C.J."/>
            <person name="Schneider L."/>
            <person name="Shu S."/>
            <person name="Stevenson D.W."/>
            <person name="Thummler F."/>
            <person name="Tillich M."/>
            <person name="Villarreal Aguilar J.C."/>
            <person name="Widiez T."/>
            <person name="Wong G.K."/>
            <person name="Wymore A."/>
            <person name="Zhang Y."/>
            <person name="Zimmer A.D."/>
            <person name="Quatrano R.S."/>
            <person name="Mayer K.F.X."/>
            <person name="Goodstein D."/>
            <person name="Casacuberta J.M."/>
            <person name="Vandepoele K."/>
            <person name="Reski R."/>
            <person name="Cuming A.C."/>
            <person name="Tuskan G.A."/>
            <person name="Maumus F."/>
            <person name="Salse J."/>
            <person name="Schmutz J."/>
            <person name="Rensing S.A."/>
        </authorList>
    </citation>
    <scope>NUCLEOTIDE SEQUENCE [LARGE SCALE GENOMIC DNA]</scope>
    <source>
        <strain evidence="8 9">cv. Gransden 2004</strain>
    </source>
</reference>
<dbReference type="InterPro" id="IPR010264">
    <property type="entry name" value="Self-incomp_S1"/>
</dbReference>
<reference evidence="7 9" key="1">
    <citation type="journal article" date="2008" name="Science">
        <title>The Physcomitrella genome reveals evolutionary insights into the conquest of land by plants.</title>
        <authorList>
            <person name="Rensing S."/>
            <person name="Lang D."/>
            <person name="Zimmer A."/>
            <person name="Terry A."/>
            <person name="Salamov A."/>
            <person name="Shapiro H."/>
            <person name="Nishiyama T."/>
            <person name="Perroud P.-F."/>
            <person name="Lindquist E."/>
            <person name="Kamisugi Y."/>
            <person name="Tanahashi T."/>
            <person name="Sakakibara K."/>
            <person name="Fujita T."/>
            <person name="Oishi K."/>
            <person name="Shin-I T."/>
            <person name="Kuroki Y."/>
            <person name="Toyoda A."/>
            <person name="Suzuki Y."/>
            <person name="Hashimoto A."/>
            <person name="Yamaguchi K."/>
            <person name="Sugano A."/>
            <person name="Kohara Y."/>
            <person name="Fujiyama A."/>
            <person name="Anterola A."/>
            <person name="Aoki S."/>
            <person name="Ashton N."/>
            <person name="Barbazuk W.B."/>
            <person name="Barker E."/>
            <person name="Bennetzen J."/>
            <person name="Bezanilla M."/>
            <person name="Blankenship R."/>
            <person name="Cho S.H."/>
            <person name="Dutcher S."/>
            <person name="Estelle M."/>
            <person name="Fawcett J.A."/>
            <person name="Gundlach H."/>
            <person name="Hanada K."/>
            <person name="Heyl A."/>
            <person name="Hicks K.A."/>
            <person name="Hugh J."/>
            <person name="Lohr M."/>
            <person name="Mayer K."/>
            <person name="Melkozernov A."/>
            <person name="Murata T."/>
            <person name="Nelson D."/>
            <person name="Pils B."/>
            <person name="Prigge M."/>
            <person name="Reiss B."/>
            <person name="Renner T."/>
            <person name="Rombauts S."/>
            <person name="Rushton P."/>
            <person name="Sanderfoot A."/>
            <person name="Schween G."/>
            <person name="Shiu S.-H."/>
            <person name="Stueber K."/>
            <person name="Theodoulou F.L."/>
            <person name="Tu H."/>
            <person name="Van de Peer Y."/>
            <person name="Verrier P.J."/>
            <person name="Waters E."/>
            <person name="Wood A."/>
            <person name="Yang L."/>
            <person name="Cove D."/>
            <person name="Cuming A."/>
            <person name="Hasebe M."/>
            <person name="Lucas S."/>
            <person name="Mishler D.B."/>
            <person name="Reski R."/>
            <person name="Grigoriev I."/>
            <person name="Quatrano R.S."/>
            <person name="Boore J.L."/>
        </authorList>
    </citation>
    <scope>NUCLEOTIDE SEQUENCE [LARGE SCALE GENOMIC DNA]</scope>
    <source>
        <strain evidence="8 9">cv. Gransden 2004</strain>
    </source>
</reference>
<evidence type="ECO:0000313" key="8">
    <source>
        <dbReference type="EnsemblPlants" id="PAC:32958742.CDS.1"/>
    </source>
</evidence>